<dbReference type="AlphaFoldDB" id="A0AAV4NJH3"/>
<dbReference type="InterPro" id="IPR003609">
    <property type="entry name" value="Pan_app"/>
</dbReference>
<gene>
    <name evidence="3" type="primary">AVEN_60003_1</name>
    <name evidence="3" type="ORF">CEXT_376231</name>
</gene>
<feature type="compositionally biased region" description="Basic residues" evidence="1">
    <location>
        <begin position="1"/>
        <end position="13"/>
    </location>
</feature>
<dbReference type="Gene3D" id="3.50.4.10">
    <property type="entry name" value="Hepatocyte Growth Factor"/>
    <property type="match status" value="1"/>
</dbReference>
<reference evidence="3 4" key="1">
    <citation type="submission" date="2021-06" db="EMBL/GenBank/DDBJ databases">
        <title>Caerostris extrusa draft genome.</title>
        <authorList>
            <person name="Kono N."/>
            <person name="Arakawa K."/>
        </authorList>
    </citation>
    <scope>NUCLEOTIDE SEQUENCE [LARGE SCALE GENOMIC DNA]</scope>
</reference>
<evidence type="ECO:0000313" key="3">
    <source>
        <dbReference type="EMBL" id="GIX83988.1"/>
    </source>
</evidence>
<dbReference type="Proteomes" id="UP001054945">
    <property type="component" value="Unassembled WGS sequence"/>
</dbReference>
<name>A0AAV4NJH3_CAEEX</name>
<dbReference type="PROSITE" id="PS50948">
    <property type="entry name" value="PAN"/>
    <property type="match status" value="1"/>
</dbReference>
<dbReference type="SUPFAM" id="SSF57414">
    <property type="entry name" value="Hairpin loop containing domain-like"/>
    <property type="match status" value="1"/>
</dbReference>
<organism evidence="3 4">
    <name type="scientific">Caerostris extrusa</name>
    <name type="common">Bark spider</name>
    <name type="synonym">Caerostris bankana</name>
    <dbReference type="NCBI Taxonomy" id="172846"/>
    <lineage>
        <taxon>Eukaryota</taxon>
        <taxon>Metazoa</taxon>
        <taxon>Ecdysozoa</taxon>
        <taxon>Arthropoda</taxon>
        <taxon>Chelicerata</taxon>
        <taxon>Arachnida</taxon>
        <taxon>Araneae</taxon>
        <taxon>Araneomorphae</taxon>
        <taxon>Entelegynae</taxon>
        <taxon>Araneoidea</taxon>
        <taxon>Araneidae</taxon>
        <taxon>Caerostris</taxon>
    </lineage>
</organism>
<comment type="caution">
    <text evidence="3">The sequence shown here is derived from an EMBL/GenBank/DDBJ whole genome shotgun (WGS) entry which is preliminary data.</text>
</comment>
<evidence type="ECO:0000259" key="2">
    <source>
        <dbReference type="PROSITE" id="PS50948"/>
    </source>
</evidence>
<protein>
    <submittedName>
        <fullName evidence="3">Apple domain-containing protein</fullName>
    </submittedName>
</protein>
<sequence length="104" mass="11862">MTAALKRQHHRSKSTLPPTHSFNPLNLRPSFSGFFSEPSRCMFHQQNGRTLVQGGHVHVQGSAVTREECEQACVHHSDFTCRSFEFDPGSNLCLPQPRRFVFHN</sequence>
<keyword evidence="4" id="KW-1185">Reference proteome</keyword>
<dbReference type="EMBL" id="BPLR01003389">
    <property type="protein sequence ID" value="GIX83988.1"/>
    <property type="molecule type" value="Genomic_DNA"/>
</dbReference>
<proteinExistence type="predicted"/>
<evidence type="ECO:0000313" key="4">
    <source>
        <dbReference type="Proteomes" id="UP001054945"/>
    </source>
</evidence>
<feature type="compositionally biased region" description="Polar residues" evidence="1">
    <location>
        <begin position="14"/>
        <end position="24"/>
    </location>
</feature>
<evidence type="ECO:0000256" key="1">
    <source>
        <dbReference type="SAM" id="MobiDB-lite"/>
    </source>
</evidence>
<dbReference type="Pfam" id="PF00024">
    <property type="entry name" value="PAN_1"/>
    <property type="match status" value="1"/>
</dbReference>
<dbReference type="CDD" id="cd01099">
    <property type="entry name" value="PAN_AP_HGF"/>
    <property type="match status" value="1"/>
</dbReference>
<accession>A0AAV4NJH3</accession>
<feature type="region of interest" description="Disordered" evidence="1">
    <location>
        <begin position="1"/>
        <end position="25"/>
    </location>
</feature>
<feature type="domain" description="Apple" evidence="2">
    <location>
        <begin position="41"/>
        <end position="104"/>
    </location>
</feature>